<feature type="compositionally biased region" description="Low complexity" evidence="1">
    <location>
        <begin position="98"/>
        <end position="111"/>
    </location>
</feature>
<comment type="caution">
    <text evidence="2">The sequence shown here is derived from an EMBL/GenBank/DDBJ whole genome shotgun (WGS) entry which is preliminary data.</text>
</comment>
<dbReference type="Proteomes" id="UP000720189">
    <property type="component" value="Unassembled WGS sequence"/>
</dbReference>
<organism evidence="2 3">
    <name type="scientific">Fusarium redolens</name>
    <dbReference type="NCBI Taxonomy" id="48865"/>
    <lineage>
        <taxon>Eukaryota</taxon>
        <taxon>Fungi</taxon>
        <taxon>Dikarya</taxon>
        <taxon>Ascomycota</taxon>
        <taxon>Pezizomycotina</taxon>
        <taxon>Sordariomycetes</taxon>
        <taxon>Hypocreomycetidae</taxon>
        <taxon>Hypocreales</taxon>
        <taxon>Nectriaceae</taxon>
        <taxon>Fusarium</taxon>
        <taxon>Fusarium redolens species complex</taxon>
    </lineage>
</organism>
<protein>
    <submittedName>
        <fullName evidence="2">Uncharacterized protein</fullName>
    </submittedName>
</protein>
<dbReference type="EMBL" id="JAGMUX010000011">
    <property type="protein sequence ID" value="KAH7244471.1"/>
    <property type="molecule type" value="Genomic_DNA"/>
</dbReference>
<keyword evidence="3" id="KW-1185">Reference proteome</keyword>
<feature type="region of interest" description="Disordered" evidence="1">
    <location>
        <begin position="696"/>
        <end position="719"/>
    </location>
</feature>
<feature type="compositionally biased region" description="Polar residues" evidence="1">
    <location>
        <begin position="84"/>
        <end position="97"/>
    </location>
</feature>
<feature type="region of interest" description="Disordered" evidence="1">
    <location>
        <begin position="34"/>
        <end position="123"/>
    </location>
</feature>
<evidence type="ECO:0000313" key="3">
    <source>
        <dbReference type="Proteomes" id="UP000720189"/>
    </source>
</evidence>
<dbReference type="AlphaFoldDB" id="A0A9P9GSH9"/>
<dbReference type="GeneID" id="70229712"/>
<name>A0A9P9GSH9_FUSRE</name>
<feature type="compositionally biased region" description="Polar residues" evidence="1">
    <location>
        <begin position="67"/>
        <end position="77"/>
    </location>
</feature>
<gene>
    <name evidence="2" type="ORF">BKA55DRAFT_692271</name>
</gene>
<reference evidence="2" key="1">
    <citation type="journal article" date="2021" name="Nat. Commun.">
        <title>Genetic determinants of endophytism in the Arabidopsis root mycobiome.</title>
        <authorList>
            <person name="Mesny F."/>
            <person name="Miyauchi S."/>
            <person name="Thiergart T."/>
            <person name="Pickel B."/>
            <person name="Atanasova L."/>
            <person name="Karlsson M."/>
            <person name="Huettel B."/>
            <person name="Barry K.W."/>
            <person name="Haridas S."/>
            <person name="Chen C."/>
            <person name="Bauer D."/>
            <person name="Andreopoulos W."/>
            <person name="Pangilinan J."/>
            <person name="LaButti K."/>
            <person name="Riley R."/>
            <person name="Lipzen A."/>
            <person name="Clum A."/>
            <person name="Drula E."/>
            <person name="Henrissat B."/>
            <person name="Kohler A."/>
            <person name="Grigoriev I.V."/>
            <person name="Martin F.M."/>
            <person name="Hacquard S."/>
        </authorList>
    </citation>
    <scope>NUCLEOTIDE SEQUENCE</scope>
    <source>
        <strain evidence="2">MPI-CAGE-AT-0023</strain>
    </source>
</reference>
<proteinExistence type="predicted"/>
<feature type="compositionally biased region" description="Low complexity" evidence="1">
    <location>
        <begin position="57"/>
        <end position="66"/>
    </location>
</feature>
<sequence length="984" mass="108070">MAQMLAPYNNAMRLGQGFNSYTQQICLDRAVLPDPKQANSTPKKKVVKPKNTIFVGSQQQEQQPSQDVTSIPSSTDGMNDEAPSEQNAKPSNEQQAVSSEVSEAQQAMSSSSDDDTTREEAFEVHPWVKPQIVTYSSRFVDKLSDVTDAMNISGSLSIKTSTIGGKASGSYVDSDKFKSSDINFHLQVRVTNQIHDAKDYCIFNKLESVKDDRFAEVYGDSFISGWEEGGELNAIVSVKVLDKSKIFQVKAGIEAEMTTPSIAGKVKADVDIKKNNLSKQTETTVAVNWSGGGSIKNPLEDWTIDSLKKAAAAFPDLVAITPQRTYAILTKYTALEDFHKQNAKYDVLSYENAGIYTGSLLDSFMDYKMLWKQISNATYELEGNRATIDMGEVTHEMARLATINNYPMPDAYGKKSSALSITEATTQQHTNASSDSTVAAGGTDPTTTTFKAFQASFAGLIEAKRTCRSEMAKIVREVDLVAKNPLLATDGARDSFFLNPLVFKQLLPIVRSLSPENAILGVRDPTAALLLGYHHQKPDVRSSAPVYKLDKPLKEHCAILLRSIESVSYKSLNYRVEGCIGPISNDSIHSQAEVFNDLSALDQTYRLTRIYIWSKEEHLEGVELGYASGITISHGKCEGDKTHQLHLKADGSEVVVEVVVREATSTATGSSSPQRYLHSIAFATSLNQTIDSAVLANSEHEASDTTSTENNDAPDVQVSKPQVKISSVTWLKPDDTRSSLRGLFGIQYRNQISTLGVIWGKDGFVPVPPARIQPSICKTFLGLSKSMQHAIQQLPHGFAGTFLMGSNTSIRKAFTASHKPFNSLNDIDLNWEIKGLGFATNNKDKLGGLCGLKVTYRNGHEFTYGHYAEDAVAWETNVHPLLSIARVTAGRLRAEQPTYIDTVEFVSGEENSESLLPAWPRDLKSDRFLGVDENVTLDMSEFVEQAPTNSVGGSHSKWSMRGFYGEYSEDEQLITQLGIVWGRG</sequence>
<dbReference type="OrthoDB" id="3231004at2759"/>
<dbReference type="RefSeq" id="XP_046047694.1">
    <property type="nucleotide sequence ID" value="XM_046199758.1"/>
</dbReference>
<evidence type="ECO:0000256" key="1">
    <source>
        <dbReference type="SAM" id="MobiDB-lite"/>
    </source>
</evidence>
<evidence type="ECO:0000313" key="2">
    <source>
        <dbReference type="EMBL" id="KAH7244471.1"/>
    </source>
</evidence>
<accession>A0A9P9GSH9</accession>